<feature type="region of interest" description="Disordered" evidence="1">
    <location>
        <begin position="1"/>
        <end position="20"/>
    </location>
</feature>
<evidence type="ECO:0000313" key="3">
    <source>
        <dbReference type="EMBL" id="SCF01534.1"/>
    </source>
</evidence>
<evidence type="ECO:0000313" key="4">
    <source>
        <dbReference type="Proteomes" id="UP000198864"/>
    </source>
</evidence>
<evidence type="ECO:0000313" key="5">
    <source>
        <dbReference type="Proteomes" id="UP000249334"/>
    </source>
</evidence>
<dbReference type="EMBL" id="FMCR01000003">
    <property type="protein sequence ID" value="SCF01534.1"/>
    <property type="molecule type" value="Genomic_DNA"/>
</dbReference>
<keyword evidence="5" id="KW-1185">Reference proteome</keyword>
<sequence>MTFLDPHTGAAPTPEPEAPDLAHLATRWVRWVARHRQPTSPIADRSGRHAGRHQPDDVWFLAGTHGGSVQRHCVVPSGRPLFFPAFCWWQAGGGTGPAEPDLGATGHAQLDGLPIALTPAGSAEPFPVRGFFNNVVTMWPWSVPVSCWGLWGLIPPPGPGRHELSFGGTDGGRFWVEAQYQIEVR</sequence>
<dbReference type="STRING" id="285676.GA0070561_2974"/>
<reference evidence="3 4" key="1">
    <citation type="submission" date="2016-06" db="EMBL/GenBank/DDBJ databases">
        <authorList>
            <person name="Kjaerup R.B."/>
            <person name="Dalgaard T.S."/>
            <person name="Juul-Madsen H.R."/>
        </authorList>
    </citation>
    <scope>NUCLEOTIDE SEQUENCE [LARGE SCALE GENOMIC DNA]</scope>
    <source>
        <strain evidence="3 4">DSM 44871</strain>
    </source>
</reference>
<dbReference type="RefSeq" id="WP_112638439.1">
    <property type="nucleotide sequence ID" value="NZ_FMCR01000003.1"/>
</dbReference>
<reference evidence="2 5" key="2">
    <citation type="submission" date="2018-03" db="EMBL/GenBank/DDBJ databases">
        <title>Genomic framework for the identification of Micromonospora saelicesensis and Micromonospora noduli.</title>
        <authorList>
            <person name="Riesco R."/>
            <person name="Trujillo M.E."/>
        </authorList>
    </citation>
    <scope>NUCLEOTIDE SEQUENCE [LARGE SCALE GENOMIC DNA]</scope>
    <source>
        <strain evidence="2 5">GAR05</strain>
    </source>
</reference>
<dbReference type="Proteomes" id="UP000249334">
    <property type="component" value="Unassembled WGS sequence"/>
</dbReference>
<dbReference type="EMBL" id="PXXW01000055">
    <property type="protein sequence ID" value="RAN92441.1"/>
    <property type="molecule type" value="Genomic_DNA"/>
</dbReference>
<name>A0A1C4WZF8_9ACTN</name>
<protein>
    <submittedName>
        <fullName evidence="3">Uncharacterized protein</fullName>
    </submittedName>
</protein>
<proteinExistence type="predicted"/>
<dbReference type="AlphaFoldDB" id="A0A1C4WZF8"/>
<feature type="compositionally biased region" description="Low complexity" evidence="1">
    <location>
        <begin position="1"/>
        <end position="12"/>
    </location>
</feature>
<gene>
    <name evidence="3" type="ORF">GA0070561_2974</name>
    <name evidence="2" type="ORF">GAR05_05928</name>
</gene>
<evidence type="ECO:0000256" key="1">
    <source>
        <dbReference type="SAM" id="MobiDB-lite"/>
    </source>
</evidence>
<evidence type="ECO:0000313" key="2">
    <source>
        <dbReference type="EMBL" id="RAN92441.1"/>
    </source>
</evidence>
<dbReference type="Proteomes" id="UP000198864">
    <property type="component" value="Unassembled WGS sequence"/>
</dbReference>
<accession>A0A1C4WZF8</accession>
<organism evidence="3 4">
    <name type="scientific">Micromonospora saelicesensis</name>
    <dbReference type="NCBI Taxonomy" id="285676"/>
    <lineage>
        <taxon>Bacteria</taxon>
        <taxon>Bacillati</taxon>
        <taxon>Actinomycetota</taxon>
        <taxon>Actinomycetes</taxon>
        <taxon>Micromonosporales</taxon>
        <taxon>Micromonosporaceae</taxon>
        <taxon>Micromonospora</taxon>
    </lineage>
</organism>